<comment type="caution">
    <text evidence="3">The sequence shown here is derived from an EMBL/GenBank/DDBJ whole genome shotgun (WGS) entry which is preliminary data.</text>
</comment>
<feature type="domain" description="Reverse transcriptase Ty1/copia-type" evidence="2">
    <location>
        <begin position="972"/>
        <end position="1031"/>
    </location>
</feature>
<evidence type="ECO:0000259" key="2">
    <source>
        <dbReference type="Pfam" id="PF07727"/>
    </source>
</evidence>
<dbReference type="InterPro" id="IPR013103">
    <property type="entry name" value="RVT_2"/>
</dbReference>
<accession>A0A6L2N177</accession>
<sequence length="1066" mass="121956">MFQSSTFKNSGRQSSKVPNANDIIRFMVDKEDIIYTQDMFHTSLKLPTATTKKPFIPSVVFLTSRNLSRSLVIKDKYRDLVHSIDDIIEATQLSLAEAKNAKVYEEQQNVALVKNKILEEDVEKLVEGDDESSGDEIANTMVLSDEDSDDRIEPGSHKENLEEIVDDDEKNDDDKHNDAKIDENKDNDDNHTNHSLIKNRKIGSSKIMTEKMQTRISLTLDPLELTYLWTRQVGIVEKVNEALREIAPQPATSATNDLNKDNLLWLVTNDVKKEIEQSKVVVPALISQEFATHAPKVIEKLFKIHMQNIVLNVHPTSSTSTAKFEKPSDSIDSCRYDAFRKHDHDDHPSDGAPQEGENTKESNKSASEQPQQQDFDAWVDILVIDGDEAEGFNNTKERCSHVLWSLEKSKYPPRYLYNKDLFFLKNENTEEKKYFLSLYKLHATSFPKDDLEEMIIRWLGIESYQMKINLTSPTLMIPGIDEITHYSIVDISLIEIIRVEYEWKLPHCVDCKIFEHAHNQCLKLVKEVDTSTSTIGNQYDEFIEVTNWKNKGKKADSKQHKSRPVRGVRLTKPKPSFYFPITKHATKQGEASSLVPKVHEKTSSSHAKRCANFPSMIKIAKGNSNKSVPSSLNNKPPEKEVNLVSANQPSSSMGNKGVFFKLDLDADEVFEPSDEMSNYISLTGGGKLEEGDLNFYDGYEAQVYDLPEHMQKDELAKCVREALVKCVREALGTRSKIRYNGVRERELSHVGMLGEGLYEERFKLYSEEGLVVLKSSNVPTADAFDKRHQPNITPSTSTTIVTDKTQLDIQTTPEPTTQAPPITTIENINPAKNVMVDEDEFINIFSTPTRDHPLEQVIRNPSQLVRTRRQLETDCNMCMFALIVSRIEPNNIKEAMANHALVKAMQEELYQFERLDVKELVDRPLCKNVINMKWLWKKKREEENTIIYNKLRLVSKRYSQAEGIDFEESFTQMDVKTAFLNETLKEEVYINQPDGFVDPHHPDKVYHLNKASYGLKQAPRAWYDELSNFLIYVDDVIFSSMNQKRVVASRMPLSFATRRVASLLAF</sequence>
<evidence type="ECO:0000256" key="1">
    <source>
        <dbReference type="SAM" id="MobiDB-lite"/>
    </source>
</evidence>
<dbReference type="SUPFAM" id="SSF56672">
    <property type="entry name" value="DNA/RNA polymerases"/>
    <property type="match status" value="1"/>
</dbReference>
<proteinExistence type="predicted"/>
<dbReference type="InterPro" id="IPR043502">
    <property type="entry name" value="DNA/RNA_pol_sf"/>
</dbReference>
<reference evidence="3" key="1">
    <citation type="journal article" date="2019" name="Sci. Rep.">
        <title>Draft genome of Tanacetum cinerariifolium, the natural source of mosquito coil.</title>
        <authorList>
            <person name="Yamashiro T."/>
            <person name="Shiraishi A."/>
            <person name="Satake H."/>
            <person name="Nakayama K."/>
        </authorList>
    </citation>
    <scope>NUCLEOTIDE SEQUENCE</scope>
</reference>
<feature type="compositionally biased region" description="Basic and acidic residues" evidence="1">
    <location>
        <begin position="340"/>
        <end position="349"/>
    </location>
</feature>
<feature type="region of interest" description="Disordered" evidence="1">
    <location>
        <begin position="340"/>
        <end position="371"/>
    </location>
</feature>
<dbReference type="EMBL" id="BKCJ010007761">
    <property type="protein sequence ID" value="GEU78872.1"/>
    <property type="molecule type" value="Genomic_DNA"/>
</dbReference>
<evidence type="ECO:0000313" key="3">
    <source>
        <dbReference type="EMBL" id="GEU78872.1"/>
    </source>
</evidence>
<name>A0A6L2N177_TANCI</name>
<feature type="compositionally biased region" description="Acidic residues" evidence="1">
    <location>
        <begin position="162"/>
        <end position="171"/>
    </location>
</feature>
<feature type="compositionally biased region" description="Basic and acidic residues" evidence="1">
    <location>
        <begin position="172"/>
        <end position="192"/>
    </location>
</feature>
<feature type="region of interest" description="Disordered" evidence="1">
    <location>
        <begin position="125"/>
        <end position="201"/>
    </location>
</feature>
<feature type="compositionally biased region" description="Basic and acidic residues" evidence="1">
    <location>
        <begin position="151"/>
        <end position="161"/>
    </location>
</feature>
<protein>
    <recommendedName>
        <fullName evidence="2">Reverse transcriptase Ty1/copia-type domain-containing protein</fullName>
    </recommendedName>
</protein>
<organism evidence="3">
    <name type="scientific">Tanacetum cinerariifolium</name>
    <name type="common">Dalmatian daisy</name>
    <name type="synonym">Chrysanthemum cinerariifolium</name>
    <dbReference type="NCBI Taxonomy" id="118510"/>
    <lineage>
        <taxon>Eukaryota</taxon>
        <taxon>Viridiplantae</taxon>
        <taxon>Streptophyta</taxon>
        <taxon>Embryophyta</taxon>
        <taxon>Tracheophyta</taxon>
        <taxon>Spermatophyta</taxon>
        <taxon>Magnoliopsida</taxon>
        <taxon>eudicotyledons</taxon>
        <taxon>Gunneridae</taxon>
        <taxon>Pentapetalae</taxon>
        <taxon>asterids</taxon>
        <taxon>campanulids</taxon>
        <taxon>Asterales</taxon>
        <taxon>Asteraceae</taxon>
        <taxon>Asteroideae</taxon>
        <taxon>Anthemideae</taxon>
        <taxon>Anthemidinae</taxon>
        <taxon>Tanacetum</taxon>
    </lineage>
</organism>
<gene>
    <name evidence="3" type="ORF">Tci_050850</name>
</gene>
<dbReference type="AlphaFoldDB" id="A0A6L2N177"/>
<dbReference type="Pfam" id="PF07727">
    <property type="entry name" value="RVT_2"/>
    <property type="match status" value="1"/>
</dbReference>